<dbReference type="PANTHER" id="PTHR43537">
    <property type="entry name" value="TRANSCRIPTIONAL REGULATOR, GNTR FAMILY"/>
    <property type="match status" value="1"/>
</dbReference>
<feature type="domain" description="HTH gntR-type" evidence="4">
    <location>
        <begin position="21"/>
        <end position="88"/>
    </location>
</feature>
<dbReference type="STRING" id="1848.SAMN05443637_101223"/>
<dbReference type="Pfam" id="PF07729">
    <property type="entry name" value="FCD"/>
    <property type="match status" value="1"/>
</dbReference>
<accession>A0A1M6NFD5</accession>
<proteinExistence type="predicted"/>
<name>A0A1M6NFD5_PSETH</name>
<keyword evidence="3" id="KW-0804">Transcription</keyword>
<keyword evidence="1" id="KW-0805">Transcription regulation</keyword>
<dbReference type="CDD" id="cd07377">
    <property type="entry name" value="WHTH_GntR"/>
    <property type="match status" value="1"/>
</dbReference>
<dbReference type="InterPro" id="IPR000524">
    <property type="entry name" value="Tscrpt_reg_HTH_GntR"/>
</dbReference>
<dbReference type="InterPro" id="IPR008920">
    <property type="entry name" value="TF_FadR/GntR_C"/>
</dbReference>
<dbReference type="GO" id="GO:0003700">
    <property type="term" value="F:DNA-binding transcription factor activity"/>
    <property type="evidence" value="ECO:0007669"/>
    <property type="project" value="InterPro"/>
</dbReference>
<dbReference type="EMBL" id="FRAP01000001">
    <property type="protein sequence ID" value="SHJ94400.1"/>
    <property type="molecule type" value="Genomic_DNA"/>
</dbReference>
<reference evidence="5 6" key="1">
    <citation type="submission" date="2016-11" db="EMBL/GenBank/DDBJ databases">
        <authorList>
            <person name="Jaros S."/>
            <person name="Januszkiewicz K."/>
            <person name="Wedrychowicz H."/>
        </authorList>
    </citation>
    <scope>NUCLEOTIDE SEQUENCE [LARGE SCALE GENOMIC DNA]</scope>
    <source>
        <strain evidence="5 6">DSM 43832</strain>
    </source>
</reference>
<keyword evidence="2" id="KW-0238">DNA-binding</keyword>
<dbReference type="Gene3D" id="1.10.10.10">
    <property type="entry name" value="Winged helix-like DNA-binding domain superfamily/Winged helix DNA-binding domain"/>
    <property type="match status" value="1"/>
</dbReference>
<dbReference type="InterPro" id="IPR036390">
    <property type="entry name" value="WH_DNA-bd_sf"/>
</dbReference>
<dbReference type="SUPFAM" id="SSF46785">
    <property type="entry name" value="Winged helix' DNA-binding domain"/>
    <property type="match status" value="1"/>
</dbReference>
<protein>
    <submittedName>
        <fullName evidence="5">Transcriptional regulator, GntR family</fullName>
    </submittedName>
</protein>
<dbReference type="RefSeq" id="WP_084754133.1">
    <property type="nucleotide sequence ID" value="NZ_FRAP01000001.1"/>
</dbReference>
<dbReference type="SMART" id="SM00895">
    <property type="entry name" value="FCD"/>
    <property type="match status" value="1"/>
</dbReference>
<dbReference type="SMART" id="SM00345">
    <property type="entry name" value="HTH_GNTR"/>
    <property type="match status" value="1"/>
</dbReference>
<keyword evidence="6" id="KW-1185">Reference proteome</keyword>
<dbReference type="Proteomes" id="UP000184363">
    <property type="component" value="Unassembled WGS sequence"/>
</dbReference>
<dbReference type="PANTHER" id="PTHR43537:SF24">
    <property type="entry name" value="GLUCONATE OPERON TRANSCRIPTIONAL REPRESSOR"/>
    <property type="match status" value="1"/>
</dbReference>
<dbReference type="PROSITE" id="PS50949">
    <property type="entry name" value="HTH_GNTR"/>
    <property type="match status" value="1"/>
</dbReference>
<evidence type="ECO:0000313" key="6">
    <source>
        <dbReference type="Proteomes" id="UP000184363"/>
    </source>
</evidence>
<sequence length="239" mass="25987">MTAENPEGLPSLADRIGRVAAPLRVQVLEVLREAILTMRFKPGQRLVERELIEMTGVSRTTIREVLRELAAEGLVRTIPQKGAVVLALSPDEAEELYDLREVLERHLVERFVERASDSQLVALRRAFTHLEDLVDEGAGTLDVLRAKDAMYDVLLTGAGNSALRTALSQLHARVSLLRAGSLSADPQRPRESVRELREVVKATEARDAAAAGAALIAHVRAAARLGIAAMRASEAAPAR</sequence>
<dbReference type="Gene3D" id="1.20.120.530">
    <property type="entry name" value="GntR ligand-binding domain-like"/>
    <property type="match status" value="1"/>
</dbReference>
<dbReference type="OrthoDB" id="9816161at2"/>
<dbReference type="Pfam" id="PF00392">
    <property type="entry name" value="GntR"/>
    <property type="match status" value="1"/>
</dbReference>
<dbReference type="GO" id="GO:0003677">
    <property type="term" value="F:DNA binding"/>
    <property type="evidence" value="ECO:0007669"/>
    <property type="project" value="UniProtKB-KW"/>
</dbReference>
<evidence type="ECO:0000256" key="3">
    <source>
        <dbReference type="ARBA" id="ARBA00023163"/>
    </source>
</evidence>
<dbReference type="SUPFAM" id="SSF48008">
    <property type="entry name" value="GntR ligand-binding domain-like"/>
    <property type="match status" value="1"/>
</dbReference>
<dbReference type="AlphaFoldDB" id="A0A1M6NFD5"/>
<evidence type="ECO:0000256" key="1">
    <source>
        <dbReference type="ARBA" id="ARBA00023015"/>
    </source>
</evidence>
<dbReference type="InterPro" id="IPR036388">
    <property type="entry name" value="WH-like_DNA-bd_sf"/>
</dbReference>
<gene>
    <name evidence="5" type="ORF">SAMN05443637_101223</name>
</gene>
<dbReference type="InterPro" id="IPR011711">
    <property type="entry name" value="GntR_C"/>
</dbReference>
<evidence type="ECO:0000256" key="2">
    <source>
        <dbReference type="ARBA" id="ARBA00023125"/>
    </source>
</evidence>
<evidence type="ECO:0000259" key="4">
    <source>
        <dbReference type="PROSITE" id="PS50949"/>
    </source>
</evidence>
<organism evidence="5 6">
    <name type="scientific">Pseudonocardia thermophila</name>
    <dbReference type="NCBI Taxonomy" id="1848"/>
    <lineage>
        <taxon>Bacteria</taxon>
        <taxon>Bacillati</taxon>
        <taxon>Actinomycetota</taxon>
        <taxon>Actinomycetes</taxon>
        <taxon>Pseudonocardiales</taxon>
        <taxon>Pseudonocardiaceae</taxon>
        <taxon>Pseudonocardia</taxon>
    </lineage>
</organism>
<evidence type="ECO:0000313" key="5">
    <source>
        <dbReference type="EMBL" id="SHJ94400.1"/>
    </source>
</evidence>
<dbReference type="PRINTS" id="PR00035">
    <property type="entry name" value="HTHGNTR"/>
</dbReference>